<comment type="caution">
    <text evidence="7">The sequence shown here is derived from an EMBL/GenBank/DDBJ whole genome shotgun (WGS) entry which is preliminary data.</text>
</comment>
<feature type="transmembrane region" description="Helical" evidence="6">
    <location>
        <begin position="195"/>
        <end position="216"/>
    </location>
</feature>
<evidence type="ECO:0000313" key="8">
    <source>
        <dbReference type="Proteomes" id="UP000694660"/>
    </source>
</evidence>
<dbReference type="EMBL" id="JAEKFT010000023">
    <property type="protein sequence ID" value="MBT0963009.1"/>
    <property type="molecule type" value="Genomic_DNA"/>
</dbReference>
<evidence type="ECO:0000256" key="4">
    <source>
        <dbReference type="ARBA" id="ARBA00023136"/>
    </source>
</evidence>
<name>A0A944H991_DENI1</name>
<dbReference type="GO" id="GO:0016020">
    <property type="term" value="C:membrane"/>
    <property type="evidence" value="ECO:0007669"/>
    <property type="project" value="UniProtKB-SubCell"/>
</dbReference>
<feature type="transmembrane region" description="Helical" evidence="6">
    <location>
        <begin position="134"/>
        <end position="156"/>
    </location>
</feature>
<dbReference type="Pfam" id="PF04610">
    <property type="entry name" value="TrbL"/>
    <property type="match status" value="1"/>
</dbReference>
<evidence type="ECO:0000256" key="1">
    <source>
        <dbReference type="ARBA" id="ARBA00004141"/>
    </source>
</evidence>
<gene>
    <name evidence="7" type="ORF">I8J34_17645</name>
</gene>
<dbReference type="Proteomes" id="UP000694660">
    <property type="component" value="Unassembled WGS sequence"/>
</dbReference>
<keyword evidence="2 6" id="KW-0812">Transmembrane</keyword>
<keyword evidence="8" id="KW-1185">Reference proteome</keyword>
<keyword evidence="3 6" id="KW-1133">Transmembrane helix</keyword>
<dbReference type="RefSeq" id="WP_214362981.1">
    <property type="nucleotide sequence ID" value="NZ_JAEKFT010000023.1"/>
</dbReference>
<evidence type="ECO:0000313" key="7">
    <source>
        <dbReference type="EMBL" id="MBT0963009.1"/>
    </source>
</evidence>
<keyword evidence="4 6" id="KW-0472">Membrane</keyword>
<geneLocation type="plasmid" evidence="7">
    <name>unnamed1</name>
</geneLocation>
<organism evidence="7 8">
    <name type="scientific">Denitromonas iodatirespirans</name>
    <dbReference type="NCBI Taxonomy" id="2795389"/>
    <lineage>
        <taxon>Bacteria</taxon>
        <taxon>Pseudomonadati</taxon>
        <taxon>Pseudomonadota</taxon>
        <taxon>Betaproteobacteria</taxon>
        <taxon>Rhodocyclales</taxon>
        <taxon>Zoogloeaceae</taxon>
        <taxon>Denitromonas</taxon>
    </lineage>
</organism>
<accession>A0A944H991</accession>
<dbReference type="InterPro" id="IPR007688">
    <property type="entry name" value="Conjugal_tfr_TrbL/VirB6"/>
</dbReference>
<feature type="transmembrane region" description="Helical" evidence="6">
    <location>
        <begin position="64"/>
        <end position="81"/>
    </location>
</feature>
<feature type="transmembrane region" description="Helical" evidence="6">
    <location>
        <begin position="163"/>
        <end position="183"/>
    </location>
</feature>
<protein>
    <submittedName>
        <fullName evidence="7">Type IV secretion system protein</fullName>
    </submittedName>
</protein>
<feature type="transmembrane region" description="Helical" evidence="6">
    <location>
        <begin position="223"/>
        <end position="249"/>
    </location>
</feature>
<feature type="region of interest" description="Disordered" evidence="5">
    <location>
        <begin position="325"/>
        <end position="349"/>
    </location>
</feature>
<reference evidence="8" key="1">
    <citation type="journal article" date="2022" name="ISME J.">
        <title>Genetic and phylogenetic analysis of dissimilatory iodate-reducing bacteria identifies potential niches across the world's oceans.</title>
        <authorList>
            <person name="Reyes-Umana V."/>
            <person name="Henning Z."/>
            <person name="Lee K."/>
            <person name="Barnum T.P."/>
            <person name="Coates J.D."/>
        </authorList>
    </citation>
    <scope>NUCLEOTIDE SEQUENCE [LARGE SCALE GENOMIC DNA]</scope>
    <source>
        <strain evidence="8">IR12</strain>
    </source>
</reference>
<dbReference type="AlphaFoldDB" id="A0A944H991"/>
<feature type="transmembrane region" description="Helical" evidence="6">
    <location>
        <begin position="255"/>
        <end position="275"/>
    </location>
</feature>
<comment type="subcellular location">
    <subcellularLocation>
        <location evidence="1">Membrane</location>
        <topology evidence="1">Multi-pass membrane protein</topology>
    </subcellularLocation>
</comment>
<evidence type="ECO:0000256" key="3">
    <source>
        <dbReference type="ARBA" id="ARBA00022989"/>
    </source>
</evidence>
<evidence type="ECO:0000256" key="5">
    <source>
        <dbReference type="SAM" id="MobiDB-lite"/>
    </source>
</evidence>
<dbReference type="GO" id="GO:0030255">
    <property type="term" value="P:protein secretion by the type IV secretion system"/>
    <property type="evidence" value="ECO:0007669"/>
    <property type="project" value="InterPro"/>
</dbReference>
<sequence>MFFATFWTWLNSTLAGYVGAKTTVVAAAIEPAVVTLATIYIMLWGYASLTGKIQEPVLEFGKRFLIIAVILGISIKLWYYNTVIVDTFVNSPMQLAAVVVGSSNPMTIIDKIWSDGGAAAGELWKQGGVFSGDVGFYIAGGTVYLIIGLLCIYAFFLMTLSAVALSIILGLGPIFLSLLFFDATKRFFESWMAQLANYALISILVAMVSALFLTLVQKTTAQIAALGSSVTFFATLEMLLAAVLVFLVLKQVPAIAAGLASGIALSSFGAISSALRWAGGGAGRSLYQSGRGLIDGLKGEKRSRWDSMRRSGGNLIGQGIRRGAQAAFGSSQKKGGTVSRDSVMPRPNR</sequence>
<keyword evidence="7" id="KW-0614">Plasmid</keyword>
<proteinExistence type="predicted"/>
<evidence type="ECO:0000256" key="2">
    <source>
        <dbReference type="ARBA" id="ARBA00022692"/>
    </source>
</evidence>
<evidence type="ECO:0000256" key="6">
    <source>
        <dbReference type="SAM" id="Phobius"/>
    </source>
</evidence>